<evidence type="ECO:0000313" key="2">
    <source>
        <dbReference type="Proteomes" id="UP000197090"/>
    </source>
</evidence>
<dbReference type="Pfam" id="PF00903">
    <property type="entry name" value="Glyoxalase"/>
    <property type="match status" value="1"/>
</dbReference>
<proteinExistence type="predicted"/>
<reference evidence="1 2" key="1">
    <citation type="submission" date="2017-06" db="EMBL/GenBank/DDBJ databases">
        <authorList>
            <person name="Kim H.J."/>
            <person name="Triplett B.A."/>
        </authorList>
    </citation>
    <scope>NUCLEOTIDE SEQUENCE [LARGE SCALE GENOMIC DNA]</scope>
    <source>
        <strain evidence="1 2">594</strain>
    </source>
</reference>
<protein>
    <submittedName>
        <fullName evidence="1">Glyoxalase</fullName>
    </submittedName>
</protein>
<dbReference type="SUPFAM" id="SSF54593">
    <property type="entry name" value="Glyoxalase/Bleomycin resistance protein/Dihydroxybiphenyl dioxygenase"/>
    <property type="match status" value="1"/>
</dbReference>
<dbReference type="PROSITE" id="PS51819">
    <property type="entry name" value="VOC"/>
    <property type="match status" value="1"/>
</dbReference>
<dbReference type="EMBL" id="NIVX01000006">
    <property type="protein sequence ID" value="OWQ78841.1"/>
    <property type="molecule type" value="Genomic_DNA"/>
</dbReference>
<sequence>MAVKRVVANIATPDPSRAAAFYGELLGMPVVMDHGWIVTHGGQGSAQAQVSFASEGGSGTPVPDLSIEVDNLQDVLQRMRAAGIALEYGPADEPWGVRRFFVRDPFGRLLNILAHA</sequence>
<accession>A0A246IFB1</accession>
<dbReference type="Gene3D" id="3.10.180.10">
    <property type="entry name" value="2,3-Dihydroxybiphenyl 1,2-Dioxygenase, domain 1"/>
    <property type="match status" value="1"/>
</dbReference>
<dbReference type="RefSeq" id="WP_072167239.1">
    <property type="nucleotide sequence ID" value="NZ_CWHS01000003.1"/>
</dbReference>
<dbReference type="AlphaFoldDB" id="A0A246IFB1"/>
<gene>
    <name evidence="1" type="ORF">CEE63_00775</name>
</gene>
<dbReference type="Proteomes" id="UP000197090">
    <property type="component" value="Unassembled WGS sequence"/>
</dbReference>
<dbReference type="CDD" id="cd07238">
    <property type="entry name" value="VOC_like"/>
    <property type="match status" value="1"/>
</dbReference>
<evidence type="ECO:0000313" key="1">
    <source>
        <dbReference type="EMBL" id="OWQ78841.1"/>
    </source>
</evidence>
<dbReference type="InterPro" id="IPR004360">
    <property type="entry name" value="Glyas_Fos-R_dOase_dom"/>
</dbReference>
<dbReference type="InterPro" id="IPR037523">
    <property type="entry name" value="VOC_core"/>
</dbReference>
<comment type="caution">
    <text evidence="1">The sequence shown here is derived from an EMBL/GenBank/DDBJ whole genome shotgun (WGS) entry which is preliminary data.</text>
</comment>
<dbReference type="InterPro" id="IPR029068">
    <property type="entry name" value="Glyas_Bleomycin-R_OHBP_Dase"/>
</dbReference>
<organism evidence="1 2">
    <name type="scientific">Stenotrophomonas maltophilia</name>
    <name type="common">Pseudomonas maltophilia</name>
    <name type="synonym">Xanthomonas maltophilia</name>
    <dbReference type="NCBI Taxonomy" id="40324"/>
    <lineage>
        <taxon>Bacteria</taxon>
        <taxon>Pseudomonadati</taxon>
        <taxon>Pseudomonadota</taxon>
        <taxon>Gammaproteobacteria</taxon>
        <taxon>Lysobacterales</taxon>
        <taxon>Lysobacteraceae</taxon>
        <taxon>Stenotrophomonas</taxon>
        <taxon>Stenotrophomonas maltophilia group</taxon>
    </lineage>
</organism>
<name>A0A246IFB1_STEMA</name>